<protein>
    <recommendedName>
        <fullName evidence="3">DUF4262 domain-containing protein</fullName>
    </recommendedName>
</protein>
<dbReference type="Proteomes" id="UP000589626">
    <property type="component" value="Unassembled WGS sequence"/>
</dbReference>
<dbReference type="InterPro" id="IPR025358">
    <property type="entry name" value="DUF4262"/>
</dbReference>
<proteinExistence type="predicted"/>
<keyword evidence="2" id="KW-1185">Reference proteome</keyword>
<comment type="caution">
    <text evidence="1">The sequence shown here is derived from an EMBL/GenBank/DDBJ whole genome shotgun (WGS) entry which is preliminary data.</text>
</comment>
<dbReference type="RefSeq" id="WP_183594116.1">
    <property type="nucleotide sequence ID" value="NZ_JACHWR010000003.1"/>
</dbReference>
<dbReference type="EMBL" id="JACHWR010000003">
    <property type="protein sequence ID" value="MBB3044223.1"/>
    <property type="molecule type" value="Genomic_DNA"/>
</dbReference>
<accession>A0A7W4Z2P5</accession>
<reference evidence="1 2" key="1">
    <citation type="submission" date="2020-08" db="EMBL/GenBank/DDBJ databases">
        <title>Sequencing the genomes of 1000 actinobacteria strains.</title>
        <authorList>
            <person name="Klenk H.-P."/>
        </authorList>
    </citation>
    <scope>NUCLEOTIDE SEQUENCE [LARGE SCALE GENOMIC DNA]</scope>
    <source>
        <strain evidence="1 2">DSM 105498</strain>
    </source>
</reference>
<dbReference type="AlphaFoldDB" id="A0A7W4Z2P5"/>
<evidence type="ECO:0008006" key="3">
    <source>
        <dbReference type="Google" id="ProtNLM"/>
    </source>
</evidence>
<dbReference type="Pfam" id="PF14081">
    <property type="entry name" value="DUF4262"/>
    <property type="match status" value="1"/>
</dbReference>
<evidence type="ECO:0000313" key="2">
    <source>
        <dbReference type="Proteomes" id="UP000589626"/>
    </source>
</evidence>
<gene>
    <name evidence="1" type="ORF">FHU40_004060</name>
</gene>
<organism evidence="1 2">
    <name type="scientific">Nocardioides soli</name>
    <dbReference type="NCBI Taxonomy" id="1036020"/>
    <lineage>
        <taxon>Bacteria</taxon>
        <taxon>Bacillati</taxon>
        <taxon>Actinomycetota</taxon>
        <taxon>Actinomycetes</taxon>
        <taxon>Propionibacteriales</taxon>
        <taxon>Nocardioidaceae</taxon>
        <taxon>Nocardioides</taxon>
    </lineage>
</organism>
<name>A0A7W4Z2P5_9ACTN</name>
<sequence>MSRAGNDTPWMGPLPAARGCDCHICRPDDAYDELDRHTIDTVLEHGWQVILVGGEADCSHPDHDDPWFDDHDEPGPAFAYTVGLGHRCGHPELLMSGLDHRVLHSALNDVAQRVIDGRRLAPGDALEDVLAGVPVAIEQVDDDALEETVTWSAWFHRRPQDALAIVWPDHSGVFAWQPGADEMLDELQPREWRVPIDHTGGLAPDPEWTFPVPPDHRAFSCSHVVDDGEAVLWAARQSDEERGEDWTIHCGAVDHETRDMRVVHLAHLVRSAPSLRAISDLGFDEEALRADPDSPWATARLCP</sequence>
<evidence type="ECO:0000313" key="1">
    <source>
        <dbReference type="EMBL" id="MBB3044223.1"/>
    </source>
</evidence>